<reference evidence="1 2" key="1">
    <citation type="submission" date="2015-10" db="EMBL/GenBank/DDBJ databases">
        <title>Genome analyses suggest a sexual origin of heterokaryosis in a supposedly ancient asexual fungus.</title>
        <authorList>
            <person name="Ropars J."/>
            <person name="Sedzielewska K."/>
            <person name="Noel J."/>
            <person name="Charron P."/>
            <person name="Farinelli L."/>
            <person name="Marton T."/>
            <person name="Kruger M."/>
            <person name="Pelin A."/>
            <person name="Brachmann A."/>
            <person name="Corradi N."/>
        </authorList>
    </citation>
    <scope>NUCLEOTIDE SEQUENCE [LARGE SCALE GENOMIC DNA]</scope>
    <source>
        <strain evidence="1 2">A4</strain>
    </source>
</reference>
<gene>
    <name evidence="1" type="ORF">RhiirA4_480345</name>
</gene>
<dbReference type="VEuPathDB" id="FungiDB:FUN_022039"/>
<comment type="caution">
    <text evidence="1">The sequence shown here is derived from an EMBL/GenBank/DDBJ whole genome shotgun (WGS) entry which is preliminary data.</text>
</comment>
<evidence type="ECO:0000313" key="1">
    <source>
        <dbReference type="EMBL" id="PKY58438.1"/>
    </source>
</evidence>
<dbReference type="EMBL" id="LLXI01003011">
    <property type="protein sequence ID" value="PKY58438.1"/>
    <property type="molecule type" value="Genomic_DNA"/>
</dbReference>
<dbReference type="AlphaFoldDB" id="A0A2I1HHV4"/>
<protein>
    <submittedName>
        <fullName evidence="1">Uncharacterized protein</fullName>
    </submittedName>
</protein>
<name>A0A2I1HHV4_9GLOM</name>
<evidence type="ECO:0000313" key="2">
    <source>
        <dbReference type="Proteomes" id="UP000234323"/>
    </source>
</evidence>
<proteinExistence type="predicted"/>
<dbReference type="VEuPathDB" id="FungiDB:RhiirA1_500348"/>
<sequence length="309" mass="36409">METYGRNHRDLDVHLLKLMEIYNCGDFVVYKETVSKIGRILAIVEMHGELKIIIQHILRFDELPKNLQSNDHRKRSHIEVWLLDQEIENAVITIELQKIIKHITITILYNDDAINKLSSIIIQEILYKYQGHLKLKSIMYSYHHPSEFAPLDPLKEPVTQLPVYKLYIDMYYDDFGTFCSVYHSLGGVYIQIGNMSFKERKKLKNHFVLGFVPFGGCFEEFIEPFISEMKKLENGCRTCNTTKDSFTSNNLDLQSISWYHYQTDEQFKEIFAASTITERKEIATQYGLCLQSTIIDQLRWERHLHSRNL</sequence>
<keyword evidence="2" id="KW-1185">Reference proteome</keyword>
<accession>A0A2I1HHV4</accession>
<organism evidence="1 2">
    <name type="scientific">Rhizophagus irregularis</name>
    <dbReference type="NCBI Taxonomy" id="588596"/>
    <lineage>
        <taxon>Eukaryota</taxon>
        <taxon>Fungi</taxon>
        <taxon>Fungi incertae sedis</taxon>
        <taxon>Mucoromycota</taxon>
        <taxon>Glomeromycotina</taxon>
        <taxon>Glomeromycetes</taxon>
        <taxon>Glomerales</taxon>
        <taxon>Glomeraceae</taxon>
        <taxon>Rhizophagus</taxon>
    </lineage>
</organism>
<dbReference type="Proteomes" id="UP000234323">
    <property type="component" value="Unassembled WGS sequence"/>
</dbReference>